<accession>A0AAV7UBQ1</accession>
<proteinExistence type="predicted"/>
<keyword evidence="3" id="KW-1185">Reference proteome</keyword>
<reference evidence="2" key="1">
    <citation type="journal article" date="2022" name="bioRxiv">
        <title>Sequencing and chromosome-scale assembly of the giantPleurodeles waltlgenome.</title>
        <authorList>
            <person name="Brown T."/>
            <person name="Elewa A."/>
            <person name="Iarovenko S."/>
            <person name="Subramanian E."/>
            <person name="Araus A.J."/>
            <person name="Petzold A."/>
            <person name="Susuki M."/>
            <person name="Suzuki K.-i.T."/>
            <person name="Hayashi T."/>
            <person name="Toyoda A."/>
            <person name="Oliveira C."/>
            <person name="Osipova E."/>
            <person name="Leigh N.D."/>
            <person name="Simon A."/>
            <person name="Yun M.H."/>
        </authorList>
    </citation>
    <scope>NUCLEOTIDE SEQUENCE</scope>
    <source>
        <strain evidence="2">20211129_DDA</strain>
        <tissue evidence="2">Liver</tissue>
    </source>
</reference>
<feature type="compositionally biased region" description="Basic and acidic residues" evidence="1">
    <location>
        <begin position="68"/>
        <end position="82"/>
    </location>
</feature>
<evidence type="ECO:0000313" key="2">
    <source>
        <dbReference type="EMBL" id="KAJ1185138.1"/>
    </source>
</evidence>
<evidence type="ECO:0000256" key="1">
    <source>
        <dbReference type="SAM" id="MobiDB-lite"/>
    </source>
</evidence>
<feature type="region of interest" description="Disordered" evidence="1">
    <location>
        <begin position="1"/>
        <end position="121"/>
    </location>
</feature>
<dbReference type="EMBL" id="JANPWB010000005">
    <property type="protein sequence ID" value="KAJ1185138.1"/>
    <property type="molecule type" value="Genomic_DNA"/>
</dbReference>
<feature type="compositionally biased region" description="Polar residues" evidence="1">
    <location>
        <begin position="30"/>
        <end position="43"/>
    </location>
</feature>
<comment type="caution">
    <text evidence="2">The sequence shown here is derived from an EMBL/GenBank/DDBJ whole genome shotgun (WGS) entry which is preliminary data.</text>
</comment>
<name>A0AAV7UBQ1_PLEWA</name>
<dbReference type="Proteomes" id="UP001066276">
    <property type="component" value="Chromosome 3_1"/>
</dbReference>
<sequence length="149" mass="15851">MPCDGADWADPHNAPACSAASPPDLDGPPRSSNRGVPCPSQQELGCLKGLPSLPWEKVIGSGVHKRKTTEQTREKDEDDRSPPDVSGGSQGCAEPSAPFKGCGQKDKSRKPVVPFGDEGNRLRGARRKYPSCFRRSVAEAGAWGLPEQG</sequence>
<organism evidence="2 3">
    <name type="scientific">Pleurodeles waltl</name>
    <name type="common">Iberian ribbed newt</name>
    <dbReference type="NCBI Taxonomy" id="8319"/>
    <lineage>
        <taxon>Eukaryota</taxon>
        <taxon>Metazoa</taxon>
        <taxon>Chordata</taxon>
        <taxon>Craniata</taxon>
        <taxon>Vertebrata</taxon>
        <taxon>Euteleostomi</taxon>
        <taxon>Amphibia</taxon>
        <taxon>Batrachia</taxon>
        <taxon>Caudata</taxon>
        <taxon>Salamandroidea</taxon>
        <taxon>Salamandridae</taxon>
        <taxon>Pleurodelinae</taxon>
        <taxon>Pleurodeles</taxon>
    </lineage>
</organism>
<dbReference type="AlphaFoldDB" id="A0AAV7UBQ1"/>
<protein>
    <submittedName>
        <fullName evidence="2">Uncharacterized protein</fullName>
    </submittedName>
</protein>
<gene>
    <name evidence="2" type="ORF">NDU88_001933</name>
</gene>
<evidence type="ECO:0000313" key="3">
    <source>
        <dbReference type="Proteomes" id="UP001066276"/>
    </source>
</evidence>